<organism evidence="1 2">
    <name type="scientific">Bacteroides sedimenti</name>
    <dbReference type="NCBI Taxonomy" id="2136147"/>
    <lineage>
        <taxon>Bacteria</taxon>
        <taxon>Pseudomonadati</taxon>
        <taxon>Bacteroidota</taxon>
        <taxon>Bacteroidia</taxon>
        <taxon>Bacteroidales</taxon>
        <taxon>Bacteroidaceae</taxon>
        <taxon>Bacteroides</taxon>
    </lineage>
</organism>
<dbReference type="RefSeq" id="WP_353332178.1">
    <property type="nucleotide sequence ID" value="NZ_AP028055.1"/>
</dbReference>
<accession>A0ABM8IEG2</accession>
<gene>
    <name evidence="1" type="ORF">BSYN_00620</name>
</gene>
<evidence type="ECO:0000313" key="2">
    <source>
        <dbReference type="Proteomes" id="UP001496674"/>
    </source>
</evidence>
<dbReference type="Proteomes" id="UP001496674">
    <property type="component" value="Chromosome"/>
</dbReference>
<proteinExistence type="predicted"/>
<reference evidence="1 2" key="1">
    <citation type="submission" date="2023-04" db="EMBL/GenBank/DDBJ databases">
        <title>Draft genome sequence of acteroides sedimenti strain YN3PY1.</title>
        <authorList>
            <person name="Yoshida N."/>
        </authorList>
    </citation>
    <scope>NUCLEOTIDE SEQUENCE [LARGE SCALE GENOMIC DNA]</scope>
    <source>
        <strain evidence="1 2">YN3PY1</strain>
    </source>
</reference>
<evidence type="ECO:0000313" key="1">
    <source>
        <dbReference type="EMBL" id="BEG97797.1"/>
    </source>
</evidence>
<keyword evidence="2" id="KW-1185">Reference proteome</keyword>
<dbReference type="Gene3D" id="2.60.40.2340">
    <property type="match status" value="1"/>
</dbReference>
<name>A0ABM8IEG2_9BACE</name>
<sequence length="319" mass="34685">MKIVKYILIAVVALAQLSCVKDPLEDVKDGGWNHERSILNIKFENQVGTATIENIDATTGQITVAINVTAIPDLSSVKLNKLETSYQATSSVVVGEAMNFENNSRTASLTVTSATGEKRDYTIHATEFTESLVGTWKVNKLTIFGGTGPEYGGGAVMQLIDKPWCWSSNFGPDKECDNSLTFTMTGISDDGNTSGKCVNNAGADGKYADFIFVGSMNKDNPGVDLDLKKYYRQIPEGESTWVRNYAAGTITFTDANGRVTTGSLVGPGTENLGNGLSMTISNNAFAFNINGTDDWKNIYSDYDKFAKKVRRYWISVTKS</sequence>
<dbReference type="EMBL" id="AP028055">
    <property type="protein sequence ID" value="BEG97797.1"/>
    <property type="molecule type" value="Genomic_DNA"/>
</dbReference>
<protein>
    <submittedName>
        <fullName evidence="1">Uncharacterized protein</fullName>
    </submittedName>
</protein>